<dbReference type="PANTHER" id="PTHR47958">
    <property type="entry name" value="ATP-DEPENDENT RNA HELICASE DBP3"/>
    <property type="match status" value="1"/>
</dbReference>
<dbReference type="GO" id="GO:0005524">
    <property type="term" value="F:ATP binding"/>
    <property type="evidence" value="ECO:0007669"/>
    <property type="project" value="InterPro"/>
</dbReference>
<dbReference type="EMBL" id="JAAMPC010000374">
    <property type="protein sequence ID" value="KAG2242717.1"/>
    <property type="molecule type" value="Genomic_DNA"/>
</dbReference>
<protein>
    <recommendedName>
        <fullName evidence="2">DEAD/DEAH-box helicase domain-containing protein</fullName>
    </recommendedName>
</protein>
<accession>A0A8X7TI69</accession>
<dbReference type="Gene3D" id="3.40.50.300">
    <property type="entry name" value="P-loop containing nucleotide triphosphate hydrolases"/>
    <property type="match status" value="1"/>
</dbReference>
<sequence>LRGVYDYGFKKPSDIQQRAVLSILKGRGVIAQARSGTGKTSMIAISVCQLVNTSSRMELASQTEKEIQSIGVHTKIEAHACIGGKSIGEDMKKLGVVVYMLYPGHLVSR</sequence>
<keyword evidence="4" id="KW-1185">Reference proteome</keyword>
<dbReference type="OrthoDB" id="1110660at2759"/>
<evidence type="ECO:0000256" key="1">
    <source>
        <dbReference type="ARBA" id="ARBA00022884"/>
    </source>
</evidence>
<name>A0A8X7TI69_BRACI</name>
<dbReference type="InterPro" id="IPR011545">
    <property type="entry name" value="DEAD/DEAH_box_helicase_dom"/>
</dbReference>
<gene>
    <name evidence="3" type="ORF">Bca52824_095441</name>
</gene>
<reference evidence="3 4" key="1">
    <citation type="submission" date="2020-02" db="EMBL/GenBank/DDBJ databases">
        <authorList>
            <person name="Ma Q."/>
            <person name="Huang Y."/>
            <person name="Song X."/>
            <person name="Pei D."/>
        </authorList>
    </citation>
    <scope>NUCLEOTIDE SEQUENCE [LARGE SCALE GENOMIC DNA]</scope>
    <source>
        <strain evidence="3">Sxm20200214</strain>
        <tissue evidence="3">Leaf</tissue>
    </source>
</reference>
<feature type="non-terminal residue" evidence="3">
    <location>
        <position position="109"/>
    </location>
</feature>
<dbReference type="InterPro" id="IPR027417">
    <property type="entry name" value="P-loop_NTPase"/>
</dbReference>
<dbReference type="Proteomes" id="UP000886595">
    <property type="component" value="Unassembled WGS sequence"/>
</dbReference>
<organism evidence="3 4">
    <name type="scientific">Brassica carinata</name>
    <name type="common">Ethiopian mustard</name>
    <name type="synonym">Abyssinian cabbage</name>
    <dbReference type="NCBI Taxonomy" id="52824"/>
    <lineage>
        <taxon>Eukaryota</taxon>
        <taxon>Viridiplantae</taxon>
        <taxon>Streptophyta</taxon>
        <taxon>Embryophyta</taxon>
        <taxon>Tracheophyta</taxon>
        <taxon>Spermatophyta</taxon>
        <taxon>Magnoliopsida</taxon>
        <taxon>eudicotyledons</taxon>
        <taxon>Gunneridae</taxon>
        <taxon>Pentapetalae</taxon>
        <taxon>rosids</taxon>
        <taxon>malvids</taxon>
        <taxon>Brassicales</taxon>
        <taxon>Brassicaceae</taxon>
        <taxon>Brassiceae</taxon>
        <taxon>Brassica</taxon>
    </lineage>
</organism>
<dbReference type="Pfam" id="PF00270">
    <property type="entry name" value="DEAD"/>
    <property type="match status" value="1"/>
</dbReference>
<evidence type="ECO:0000313" key="3">
    <source>
        <dbReference type="EMBL" id="KAG2242717.1"/>
    </source>
</evidence>
<feature type="domain" description="DEAD/DEAH-box helicase" evidence="2">
    <location>
        <begin position="14"/>
        <end position="103"/>
    </location>
</feature>
<proteinExistence type="predicted"/>
<comment type="caution">
    <text evidence="3">The sequence shown here is derived from an EMBL/GenBank/DDBJ whole genome shotgun (WGS) entry which is preliminary data.</text>
</comment>
<dbReference type="SUPFAM" id="SSF52540">
    <property type="entry name" value="P-loop containing nucleoside triphosphate hydrolases"/>
    <property type="match status" value="1"/>
</dbReference>
<keyword evidence="1" id="KW-0694">RNA-binding</keyword>
<dbReference type="GO" id="GO:0003723">
    <property type="term" value="F:RNA binding"/>
    <property type="evidence" value="ECO:0007669"/>
    <property type="project" value="UniProtKB-KW"/>
</dbReference>
<evidence type="ECO:0000313" key="4">
    <source>
        <dbReference type="Proteomes" id="UP000886595"/>
    </source>
</evidence>
<evidence type="ECO:0000259" key="2">
    <source>
        <dbReference type="Pfam" id="PF00270"/>
    </source>
</evidence>
<dbReference type="AlphaFoldDB" id="A0A8X7TI69"/>